<evidence type="ECO:0000313" key="3">
    <source>
        <dbReference type="Proteomes" id="UP000230002"/>
    </source>
</evidence>
<dbReference type="GO" id="GO:0005743">
    <property type="term" value="C:mitochondrial inner membrane"/>
    <property type="evidence" value="ECO:0007669"/>
    <property type="project" value="TreeGrafter"/>
</dbReference>
<proteinExistence type="predicted"/>
<dbReference type="Pfam" id="PF05176">
    <property type="entry name" value="ATP-synt_10"/>
    <property type="match status" value="1"/>
</dbReference>
<dbReference type="Proteomes" id="UP000230002">
    <property type="component" value="Unassembled WGS sequence"/>
</dbReference>
<dbReference type="STRING" id="1077348.A0A2G8RPA0"/>
<evidence type="ECO:0000313" key="2">
    <source>
        <dbReference type="EMBL" id="PIL23340.1"/>
    </source>
</evidence>
<sequence length="329" mass="36940">MRSLPSLRSSVHASFKPPSRYLWLRARYVSTTPQRQSGQLSTSPSDTPVSQSKGKEKETAPVADAAAAVAHDELPLLQRPLGVKEKPKARVKTWSDTKEKFMDQDKRMEERTHLAREAMRGHFSDLNATRKHGGKTWIAPKVMIREDRALYFPDIHGTSLAGREEQVHTTNILEGKVSVVTLLTTRISEIQAAQFVEPTQRAFGSNPHFQFVQINLQDNLVKSWLVSLFQSGIRKQVPEKLWPTYMISNQNMEYLREPLGIGNKHVGYVYLVDTNKKIRWAACADPKSEEVAALATCTKVLLDRLAKQQELIAPAADSSSSIPAVEQQS</sequence>
<name>A0A2G8RPA0_9APHY</name>
<dbReference type="PANTHER" id="PTHR28106:SF1">
    <property type="entry name" value="MITOCHONDRIAL ATPASE COMPLEX SUBUNIT ATP10"/>
    <property type="match status" value="1"/>
</dbReference>
<protein>
    <submittedName>
        <fullName evidence="2">Uncharacterized protein</fullName>
    </submittedName>
</protein>
<keyword evidence="3" id="KW-1185">Reference proteome</keyword>
<accession>A0A2G8RPA0</accession>
<dbReference type="OrthoDB" id="17089at2759"/>
<organism evidence="2 3">
    <name type="scientific">Ganoderma sinense ZZ0214-1</name>
    <dbReference type="NCBI Taxonomy" id="1077348"/>
    <lineage>
        <taxon>Eukaryota</taxon>
        <taxon>Fungi</taxon>
        <taxon>Dikarya</taxon>
        <taxon>Basidiomycota</taxon>
        <taxon>Agaricomycotina</taxon>
        <taxon>Agaricomycetes</taxon>
        <taxon>Polyporales</taxon>
        <taxon>Polyporaceae</taxon>
        <taxon>Ganoderma</taxon>
    </lineage>
</organism>
<feature type="region of interest" description="Disordered" evidence="1">
    <location>
        <begin position="32"/>
        <end position="65"/>
    </location>
</feature>
<dbReference type="AlphaFoldDB" id="A0A2G8RPA0"/>
<dbReference type="GO" id="GO:0033615">
    <property type="term" value="P:mitochondrial proton-transporting ATP synthase complex assembly"/>
    <property type="evidence" value="ECO:0007669"/>
    <property type="project" value="TreeGrafter"/>
</dbReference>
<comment type="caution">
    <text evidence="2">The sequence shown here is derived from an EMBL/GenBank/DDBJ whole genome shotgun (WGS) entry which is preliminary data.</text>
</comment>
<gene>
    <name evidence="2" type="ORF">GSI_14651</name>
</gene>
<reference evidence="2 3" key="1">
    <citation type="journal article" date="2015" name="Sci. Rep.">
        <title>Chromosome-level genome map provides insights into diverse defense mechanisms in the medicinal fungus Ganoderma sinense.</title>
        <authorList>
            <person name="Zhu Y."/>
            <person name="Xu J."/>
            <person name="Sun C."/>
            <person name="Zhou S."/>
            <person name="Xu H."/>
            <person name="Nelson D.R."/>
            <person name="Qian J."/>
            <person name="Song J."/>
            <person name="Luo H."/>
            <person name="Xiang L."/>
            <person name="Li Y."/>
            <person name="Xu Z."/>
            <person name="Ji A."/>
            <person name="Wang L."/>
            <person name="Lu S."/>
            <person name="Hayward A."/>
            <person name="Sun W."/>
            <person name="Li X."/>
            <person name="Schwartz D.C."/>
            <person name="Wang Y."/>
            <person name="Chen S."/>
        </authorList>
    </citation>
    <scope>NUCLEOTIDE SEQUENCE [LARGE SCALE GENOMIC DNA]</scope>
    <source>
        <strain evidence="2 3">ZZ0214-1</strain>
    </source>
</reference>
<dbReference type="PANTHER" id="PTHR28106">
    <property type="entry name" value="MITOCHONDRIAL ATPASE COMPLEX SUBUNIT ATP10"/>
    <property type="match status" value="1"/>
</dbReference>
<feature type="compositionally biased region" description="Polar residues" evidence="1">
    <location>
        <begin position="32"/>
        <end position="52"/>
    </location>
</feature>
<dbReference type="EMBL" id="AYKW01000068">
    <property type="protein sequence ID" value="PIL23340.1"/>
    <property type="molecule type" value="Genomic_DNA"/>
</dbReference>
<evidence type="ECO:0000256" key="1">
    <source>
        <dbReference type="SAM" id="MobiDB-lite"/>
    </source>
</evidence>
<dbReference type="InterPro" id="IPR007849">
    <property type="entry name" value="ATP10"/>
</dbReference>